<evidence type="ECO:0000259" key="12">
    <source>
        <dbReference type="Pfam" id="PF01743"/>
    </source>
</evidence>
<dbReference type="InterPro" id="IPR043519">
    <property type="entry name" value="NT_sf"/>
</dbReference>
<gene>
    <name evidence="15" type="ORF">IQ241_05625</name>
</gene>
<evidence type="ECO:0000313" key="16">
    <source>
        <dbReference type="Proteomes" id="UP000636505"/>
    </source>
</evidence>
<keyword evidence="8" id="KW-0547">Nucleotide-binding</keyword>
<evidence type="ECO:0000256" key="2">
    <source>
        <dbReference type="ARBA" id="ARBA00007265"/>
    </source>
</evidence>
<evidence type="ECO:0000256" key="5">
    <source>
        <dbReference type="ARBA" id="ARBA00022694"/>
    </source>
</evidence>
<feature type="domain" description="tRNA nucleotidyltransferase/poly(A) polymerase RNA and SrmB- binding" evidence="13">
    <location>
        <begin position="165"/>
        <end position="224"/>
    </location>
</feature>
<evidence type="ECO:0000313" key="15">
    <source>
        <dbReference type="EMBL" id="MBE9076778.1"/>
    </source>
</evidence>
<feature type="domain" description="CCA-adding enzyme C-terminal" evidence="14">
    <location>
        <begin position="272"/>
        <end position="414"/>
    </location>
</feature>
<feature type="domain" description="Poly A polymerase head" evidence="12">
    <location>
        <begin position="29"/>
        <end position="140"/>
    </location>
</feature>
<keyword evidence="9" id="KW-0460">Magnesium</keyword>
<dbReference type="InterPro" id="IPR032828">
    <property type="entry name" value="PolyA_RNA-bd"/>
</dbReference>
<evidence type="ECO:0000256" key="3">
    <source>
        <dbReference type="ARBA" id="ARBA00022555"/>
    </source>
</evidence>
<dbReference type="GO" id="GO:0046872">
    <property type="term" value="F:metal ion binding"/>
    <property type="evidence" value="ECO:0007669"/>
    <property type="project" value="UniProtKB-KW"/>
</dbReference>
<dbReference type="GO" id="GO:0008033">
    <property type="term" value="P:tRNA processing"/>
    <property type="evidence" value="ECO:0007669"/>
    <property type="project" value="UniProtKB-KW"/>
</dbReference>
<dbReference type="Gene3D" id="1.10.3090.10">
    <property type="entry name" value="cca-adding enzyme, domain 2"/>
    <property type="match status" value="1"/>
</dbReference>
<protein>
    <submittedName>
        <fullName evidence="15">CCA tRNA nucleotidyltransferase</fullName>
    </submittedName>
</protein>
<evidence type="ECO:0000259" key="14">
    <source>
        <dbReference type="Pfam" id="PF13735"/>
    </source>
</evidence>
<evidence type="ECO:0000256" key="11">
    <source>
        <dbReference type="RuleBase" id="RU003953"/>
    </source>
</evidence>
<evidence type="ECO:0000256" key="7">
    <source>
        <dbReference type="ARBA" id="ARBA00022723"/>
    </source>
</evidence>
<dbReference type="SUPFAM" id="SSF81891">
    <property type="entry name" value="Poly A polymerase C-terminal region-like"/>
    <property type="match status" value="1"/>
</dbReference>
<comment type="caution">
    <text evidence="15">The sequence shown here is derived from an EMBL/GenBank/DDBJ whole genome shotgun (WGS) entry which is preliminary data.</text>
</comment>
<dbReference type="GO" id="GO:0016779">
    <property type="term" value="F:nucleotidyltransferase activity"/>
    <property type="evidence" value="ECO:0007669"/>
    <property type="project" value="UniProtKB-KW"/>
</dbReference>
<keyword evidence="7" id="KW-0479">Metal-binding</keyword>
<comment type="similarity">
    <text evidence="2 11">Belongs to the tRNA nucleotidyltransferase/poly(A) polymerase family.</text>
</comment>
<dbReference type="Pfam" id="PF01743">
    <property type="entry name" value="PolyA_pol"/>
    <property type="match status" value="1"/>
</dbReference>
<keyword evidence="16" id="KW-1185">Reference proteome</keyword>
<evidence type="ECO:0000256" key="8">
    <source>
        <dbReference type="ARBA" id="ARBA00022741"/>
    </source>
</evidence>
<evidence type="ECO:0000256" key="9">
    <source>
        <dbReference type="ARBA" id="ARBA00022842"/>
    </source>
</evidence>
<sequence>MKNCGLNPMSALSPQTWPFSLDLLPQTAHLVGGSVRDALLNRQSAYLDLDFVLPERAVETARQIADRCQAGFVLLDPQRQIARVVFAQATADFAQQQGASLEADLRRRDFTVNAIAYHPHSQQTIDPLGGLSDLKAGQIRMVAPQNLADDPLRLLRAYRQSAQLGFQIEPVTEAAISELAPLLAQVAAERFRTELDILLSQTDSSEPLRQAWQAGLLKFWLPQVGAEPLDRLRAVDQAVELLRQAIPGYGTVLFGWIKTRPASVHRSWVKAARLSQLLPADPEAAEVQLTQLKYSRAELQAILAILRSQPYIDALIEGPLSLRQQYFLFQQTGESFPAVTLVAAAQGAELGLVRSLIQRYLTPDDPVAHPMPLVTGRDLMQALQLKPSRRIGQLLDAIALAQAEGQITSAAAALDWARAQK</sequence>
<dbReference type="InterPro" id="IPR002646">
    <property type="entry name" value="PolA_pol_head_dom"/>
</dbReference>
<keyword evidence="6" id="KW-0548">Nucleotidyltransferase</keyword>
<evidence type="ECO:0000259" key="13">
    <source>
        <dbReference type="Pfam" id="PF12627"/>
    </source>
</evidence>
<dbReference type="EMBL" id="JADEXG010000009">
    <property type="protein sequence ID" value="MBE9076778.1"/>
    <property type="molecule type" value="Genomic_DNA"/>
</dbReference>
<dbReference type="InterPro" id="IPR050124">
    <property type="entry name" value="tRNA_CCA-adding_enzyme"/>
</dbReference>
<evidence type="ECO:0000256" key="10">
    <source>
        <dbReference type="ARBA" id="ARBA00022884"/>
    </source>
</evidence>
<dbReference type="Proteomes" id="UP000636505">
    <property type="component" value="Unassembled WGS sequence"/>
</dbReference>
<dbReference type="Pfam" id="PF13735">
    <property type="entry name" value="tRNA_NucTran2_2"/>
    <property type="match status" value="1"/>
</dbReference>
<dbReference type="GO" id="GO:0000049">
    <property type="term" value="F:tRNA binding"/>
    <property type="evidence" value="ECO:0007669"/>
    <property type="project" value="UniProtKB-KW"/>
</dbReference>
<dbReference type="Gene3D" id="3.30.460.10">
    <property type="entry name" value="Beta Polymerase, domain 2"/>
    <property type="match status" value="1"/>
</dbReference>
<dbReference type="Pfam" id="PF12627">
    <property type="entry name" value="PolyA_pol_RNAbd"/>
    <property type="match status" value="1"/>
</dbReference>
<dbReference type="CDD" id="cd05398">
    <property type="entry name" value="NT_ClassII-CCAase"/>
    <property type="match status" value="1"/>
</dbReference>
<reference evidence="15" key="1">
    <citation type="submission" date="2020-10" db="EMBL/GenBank/DDBJ databases">
        <authorList>
            <person name="Castelo-Branco R."/>
            <person name="Eusebio N."/>
            <person name="Adriana R."/>
            <person name="Vieira A."/>
            <person name="Brugerolle De Fraissinette N."/>
            <person name="Rezende De Castro R."/>
            <person name="Schneider M.P."/>
            <person name="Vasconcelos V."/>
            <person name="Leao P.N."/>
        </authorList>
    </citation>
    <scope>NUCLEOTIDE SEQUENCE</scope>
    <source>
        <strain evidence="15">LEGE 07310</strain>
    </source>
</reference>
<dbReference type="PANTHER" id="PTHR47545">
    <property type="entry name" value="MULTIFUNCTIONAL CCA PROTEIN"/>
    <property type="match status" value="1"/>
</dbReference>
<dbReference type="InterPro" id="IPR032810">
    <property type="entry name" value="CCA-adding_enz_C"/>
</dbReference>
<keyword evidence="10 11" id="KW-0694">RNA-binding</keyword>
<organism evidence="15 16">
    <name type="scientific">Vasconcelosia minhoensis LEGE 07310</name>
    <dbReference type="NCBI Taxonomy" id="915328"/>
    <lineage>
        <taxon>Bacteria</taxon>
        <taxon>Bacillati</taxon>
        <taxon>Cyanobacteriota</taxon>
        <taxon>Cyanophyceae</taxon>
        <taxon>Nodosilineales</taxon>
        <taxon>Cymatolegaceae</taxon>
        <taxon>Vasconcelosia</taxon>
        <taxon>Vasconcelosia minhoensis</taxon>
    </lineage>
</organism>
<keyword evidence="4 11" id="KW-0808">Transferase</keyword>
<dbReference type="GO" id="GO:0000166">
    <property type="term" value="F:nucleotide binding"/>
    <property type="evidence" value="ECO:0007669"/>
    <property type="project" value="UniProtKB-KW"/>
</dbReference>
<name>A0A8J7DBR5_9CYAN</name>
<dbReference type="SUPFAM" id="SSF81301">
    <property type="entry name" value="Nucleotidyltransferase"/>
    <property type="match status" value="1"/>
</dbReference>
<evidence type="ECO:0000256" key="6">
    <source>
        <dbReference type="ARBA" id="ARBA00022695"/>
    </source>
</evidence>
<comment type="cofactor">
    <cofactor evidence="1">
        <name>Mg(2+)</name>
        <dbReference type="ChEBI" id="CHEBI:18420"/>
    </cofactor>
</comment>
<evidence type="ECO:0000256" key="1">
    <source>
        <dbReference type="ARBA" id="ARBA00001946"/>
    </source>
</evidence>
<dbReference type="AlphaFoldDB" id="A0A8J7DBR5"/>
<proteinExistence type="inferred from homology"/>
<evidence type="ECO:0000256" key="4">
    <source>
        <dbReference type="ARBA" id="ARBA00022679"/>
    </source>
</evidence>
<dbReference type="PANTHER" id="PTHR47545:SF2">
    <property type="entry name" value="CC-ADDING TRNA NUCLEOTIDYLTRANSFERASE"/>
    <property type="match status" value="1"/>
</dbReference>
<keyword evidence="3" id="KW-0820">tRNA-binding</keyword>
<keyword evidence="5" id="KW-0819">tRNA processing</keyword>
<accession>A0A8J7DBR5</accession>